<sequence length="928" mass="104347">MSNKTNMAKSAWKTRSLTRYADLKEWHGEDYGPVTWEELSTLRRNSVILFNSELHPNKVSEWTLRTDPSREIKYYICVLCRRLQDKGRREVPPIHFGTAARIVVRNGRFLVHPDYPTTPHICGFEENPMSDRAAVLTRRAMIRARTEIGEDGTTPEEKIDEVIARFRSDPKYADLSAEDLSRIETLVRASANTLNVVAGTRSLYLNRRKQMSDSDTPRKVYECPIVGCSFVTCVTAMIDVHISEKHKTADCEANPGVSDGQQRLGVAAFDHDLQPQRLFPLILFRSRRYPGKISEWTQNGMKGEALTHYSCVLCRRLKAKSRRNNLSVDYGPAAGITVRNGRFVIDPDYPSPSHICNFADNPLSDEAEVMRRRSKATVKAHAKTEQKTKKKVMGGGMFFVNKEGEEGGDTEETHSTRSPSDSPNRHSASVDGFSMKEHGFDDDDSNQQTESNKRDVGKMPLKQSDAETNNGKERSRYQCSIVGCSYTTSDMNQLDAHLCDHESLDEVNTFHQMQETTLAHSGRVQGGTESLQAEPLQSEFCSSTQSSCSAGDVDRLVRIRSNNHGEVDFGPVVYEAISGRNHGLVILFNSIRYPGRVSEWLEKYPQGNTDLKSYLCVLCERVRENGGRMRPPKRYPPCARILVRHSRFLTHPDYPLTPHICAFETNPLSLGELVLKRRPYVRERTDQDENEALAMAEFAKSVHEIMNGTASTTNERERLQMVECDRVEVPVDKLAVQNVAENVVIMDQSVVRDGYTQLMQQHSFDTTGSSGLDAAECGQGSEPLQKRAKFVIDQHTRQTPLEQFITAESAFFDEDLSLDDGRPIEELQMDLKDLLKKLNNAIPSLSRAQLQGAMRALVDAMQQPQVNVVLMEPVVEEFGSLNGNLIEQSVVVIPPEYAAEEKVRSEQAVAVKDEPSERAVGQPEGPSR</sequence>
<keyword evidence="5" id="KW-1185">Reference proteome</keyword>
<gene>
    <name evidence="3" type="ORF">Tcan_13965</name>
    <name evidence="4" type="ORF">TCNE_LOCUS8717</name>
</gene>
<feature type="domain" description="C2H2-type" evidence="2">
    <location>
        <begin position="477"/>
        <end position="501"/>
    </location>
</feature>
<accession>A0A0B2VC01</accession>
<feature type="compositionally biased region" description="Polar residues" evidence="1">
    <location>
        <begin position="416"/>
        <end position="427"/>
    </location>
</feature>
<feature type="domain" description="C2H2-type" evidence="2">
    <location>
        <begin position="221"/>
        <end position="246"/>
    </location>
</feature>
<evidence type="ECO:0000256" key="1">
    <source>
        <dbReference type="SAM" id="MobiDB-lite"/>
    </source>
</evidence>
<dbReference type="EMBL" id="JPKZ01002087">
    <property type="protein sequence ID" value="KHN78520.1"/>
    <property type="molecule type" value="Genomic_DNA"/>
</dbReference>
<evidence type="ECO:0000313" key="4">
    <source>
        <dbReference type="EMBL" id="VDM40038.1"/>
    </source>
</evidence>
<protein>
    <recommendedName>
        <fullName evidence="2">C2H2-type domain-containing protein</fullName>
    </recommendedName>
</protein>
<evidence type="ECO:0000313" key="5">
    <source>
        <dbReference type="Proteomes" id="UP000031036"/>
    </source>
</evidence>
<dbReference type="OrthoDB" id="5800216at2759"/>
<dbReference type="EMBL" id="UYWY01019979">
    <property type="protein sequence ID" value="VDM40038.1"/>
    <property type="molecule type" value="Genomic_DNA"/>
</dbReference>
<dbReference type="SMART" id="SM00355">
    <property type="entry name" value="ZnF_C2H2"/>
    <property type="match status" value="2"/>
</dbReference>
<reference evidence="3 5" key="1">
    <citation type="submission" date="2014-11" db="EMBL/GenBank/DDBJ databases">
        <title>Genetic blueprint of the zoonotic pathogen Toxocara canis.</title>
        <authorList>
            <person name="Zhu X.-Q."/>
            <person name="Korhonen P.K."/>
            <person name="Cai H."/>
            <person name="Young N.D."/>
            <person name="Nejsum P."/>
            <person name="von Samson-Himmelstjerna G."/>
            <person name="Boag P.R."/>
            <person name="Tan P."/>
            <person name="Li Q."/>
            <person name="Min J."/>
            <person name="Yang Y."/>
            <person name="Wang X."/>
            <person name="Fang X."/>
            <person name="Hall R.S."/>
            <person name="Hofmann A."/>
            <person name="Sternberg P.W."/>
            <person name="Jex A.R."/>
            <person name="Gasser R.B."/>
        </authorList>
    </citation>
    <scope>NUCLEOTIDE SEQUENCE [LARGE SCALE GENOMIC DNA]</scope>
    <source>
        <strain evidence="3">PN_DK_2014</strain>
    </source>
</reference>
<evidence type="ECO:0000313" key="3">
    <source>
        <dbReference type="EMBL" id="KHN78520.1"/>
    </source>
</evidence>
<dbReference type="Proteomes" id="UP000031036">
    <property type="component" value="Unassembled WGS sequence"/>
</dbReference>
<feature type="region of interest" description="Disordered" evidence="1">
    <location>
        <begin position="374"/>
        <end position="474"/>
    </location>
</feature>
<feature type="compositionally biased region" description="Basic and acidic residues" evidence="1">
    <location>
        <begin position="904"/>
        <end position="917"/>
    </location>
</feature>
<dbReference type="InterPro" id="IPR013087">
    <property type="entry name" value="Znf_C2H2_type"/>
</dbReference>
<organism evidence="3 5">
    <name type="scientific">Toxocara canis</name>
    <name type="common">Canine roundworm</name>
    <dbReference type="NCBI Taxonomy" id="6265"/>
    <lineage>
        <taxon>Eukaryota</taxon>
        <taxon>Metazoa</taxon>
        <taxon>Ecdysozoa</taxon>
        <taxon>Nematoda</taxon>
        <taxon>Chromadorea</taxon>
        <taxon>Rhabditida</taxon>
        <taxon>Spirurina</taxon>
        <taxon>Ascaridomorpha</taxon>
        <taxon>Ascaridoidea</taxon>
        <taxon>Toxocaridae</taxon>
        <taxon>Toxocara</taxon>
    </lineage>
</organism>
<feature type="region of interest" description="Disordered" evidence="1">
    <location>
        <begin position="904"/>
        <end position="928"/>
    </location>
</feature>
<reference evidence="4" key="2">
    <citation type="submission" date="2018-11" db="EMBL/GenBank/DDBJ databases">
        <authorList>
            <consortium name="Pathogen Informatics"/>
        </authorList>
    </citation>
    <scope>NUCLEOTIDE SEQUENCE [LARGE SCALE GENOMIC DNA]</scope>
</reference>
<proteinExistence type="predicted"/>
<dbReference type="AlphaFoldDB" id="A0A0B2VC01"/>
<evidence type="ECO:0000259" key="2">
    <source>
        <dbReference type="SMART" id="SM00355"/>
    </source>
</evidence>
<name>A0A0B2VC01_TOXCA</name>